<dbReference type="Proteomes" id="UP000521868">
    <property type="component" value="Unassembled WGS sequence"/>
</dbReference>
<evidence type="ECO:0000313" key="3">
    <source>
        <dbReference type="EMBL" id="NKE64573.1"/>
    </source>
</evidence>
<dbReference type="Pfam" id="PF09722">
    <property type="entry name" value="Xre_MbcA_ParS_C"/>
    <property type="match status" value="1"/>
</dbReference>
<feature type="domain" description="Antitoxin Xre/MbcA/ParS-like toxin-binding" evidence="1">
    <location>
        <begin position="55"/>
        <end position="103"/>
    </location>
</feature>
<dbReference type="GO" id="GO:0003677">
    <property type="term" value="F:DNA binding"/>
    <property type="evidence" value="ECO:0007669"/>
    <property type="project" value="InterPro"/>
</dbReference>
<feature type="domain" description="Antitoxin Xre-like helix-turn-helix" evidence="2">
    <location>
        <begin position="3"/>
        <end position="51"/>
    </location>
</feature>
<comment type="caution">
    <text evidence="3">The sequence shown here is derived from an EMBL/GenBank/DDBJ whole genome shotgun (WGS) entry which is preliminary data.</text>
</comment>
<dbReference type="InterPro" id="IPR010982">
    <property type="entry name" value="Lambda_DNA-bd_dom_sf"/>
</dbReference>
<dbReference type="EMBL" id="VTOX01000001">
    <property type="protein sequence ID" value="NKE64573.1"/>
    <property type="molecule type" value="Genomic_DNA"/>
</dbReference>
<evidence type="ECO:0000259" key="1">
    <source>
        <dbReference type="Pfam" id="PF09722"/>
    </source>
</evidence>
<sequence length="106" mass="11257">MLRSAAALGLTNAALARAVGLSESTVSRMASGTRQLDVGSKPAELAALVIRVYRSLDALVGNSDRHRRLWMDSYNRAFNAAPREAIATAEGLARIVAYLDGARALS</sequence>
<gene>
    <name evidence="3" type="ORF">RAMLITH_01960</name>
</gene>
<dbReference type="SUPFAM" id="SSF47413">
    <property type="entry name" value="lambda repressor-like DNA-binding domains"/>
    <property type="match status" value="1"/>
</dbReference>
<dbReference type="AlphaFoldDB" id="A0A7X6DCG4"/>
<dbReference type="InterPro" id="IPR046847">
    <property type="entry name" value="Xre-like_HTH"/>
</dbReference>
<evidence type="ECO:0000313" key="4">
    <source>
        <dbReference type="Proteomes" id="UP000521868"/>
    </source>
</evidence>
<dbReference type="Pfam" id="PF20432">
    <property type="entry name" value="Xre-like-HTH"/>
    <property type="match status" value="1"/>
</dbReference>
<organism evidence="3 4">
    <name type="scientific">Ramlibacter lithotrophicus</name>
    <dbReference type="NCBI Taxonomy" id="2606681"/>
    <lineage>
        <taxon>Bacteria</taxon>
        <taxon>Pseudomonadati</taxon>
        <taxon>Pseudomonadota</taxon>
        <taxon>Betaproteobacteria</taxon>
        <taxon>Burkholderiales</taxon>
        <taxon>Comamonadaceae</taxon>
        <taxon>Ramlibacter</taxon>
    </lineage>
</organism>
<dbReference type="InterPro" id="IPR024467">
    <property type="entry name" value="Xre/MbcA/ParS-like_toxin-bd"/>
</dbReference>
<proteinExistence type="predicted"/>
<keyword evidence="4" id="KW-1185">Reference proteome</keyword>
<accession>A0A7X6DCG4</accession>
<evidence type="ECO:0000259" key="2">
    <source>
        <dbReference type="Pfam" id="PF20432"/>
    </source>
</evidence>
<name>A0A7X6DCG4_9BURK</name>
<reference evidence="3 4" key="1">
    <citation type="journal article" date="2020" name="Nature">
        <title>Bacterial chemolithoautotrophy via manganese oxidation.</title>
        <authorList>
            <person name="Yu H."/>
            <person name="Leadbetter J.R."/>
        </authorList>
    </citation>
    <scope>NUCLEOTIDE SEQUENCE [LARGE SCALE GENOMIC DNA]</scope>
    <source>
        <strain evidence="3 4">RBP-1</strain>
    </source>
</reference>
<protein>
    <submittedName>
        <fullName evidence="3">DUF2384 domain-containing protein</fullName>
    </submittedName>
</protein>